<organism evidence="3 4">
    <name type="scientific">Ophiocordyceps australis</name>
    <dbReference type="NCBI Taxonomy" id="1399860"/>
    <lineage>
        <taxon>Eukaryota</taxon>
        <taxon>Fungi</taxon>
        <taxon>Dikarya</taxon>
        <taxon>Ascomycota</taxon>
        <taxon>Pezizomycotina</taxon>
        <taxon>Sordariomycetes</taxon>
        <taxon>Hypocreomycetidae</taxon>
        <taxon>Hypocreales</taxon>
        <taxon>Ophiocordycipitaceae</taxon>
        <taxon>Ophiocordyceps</taxon>
    </lineage>
</organism>
<feature type="compositionally biased region" description="Basic and acidic residues" evidence="1">
    <location>
        <begin position="199"/>
        <end position="218"/>
    </location>
</feature>
<proteinExistence type="predicted"/>
<dbReference type="Proteomes" id="UP000226192">
    <property type="component" value="Unassembled WGS sequence"/>
</dbReference>
<evidence type="ECO:0008006" key="5">
    <source>
        <dbReference type="Google" id="ProtNLM"/>
    </source>
</evidence>
<feature type="signal peptide" evidence="2">
    <location>
        <begin position="1"/>
        <end position="31"/>
    </location>
</feature>
<comment type="caution">
    <text evidence="3">The sequence shown here is derived from an EMBL/GenBank/DDBJ whole genome shotgun (WGS) entry which is preliminary data.</text>
</comment>
<sequence length="218" mass="24149">MPRQSVVSGARLWLSGALSLALCFWLSLSHSASLSKTLSEPLSAGKGGRPISDSGQREKQKEQTRQLWGGWGNRWRERKERKESRVQDLAMPGLLFPPGRYDEGTVELPERAAGRPTGNREGLANERAGAGNNKATGDKEEYRLDQQRGLADGKQRQLTRAATGLVAEALLAPVIASRGDAMYRMRRRHSARILGLAPDHYRESRPVKRRGRDAPLSD</sequence>
<dbReference type="EMBL" id="NJET01000025">
    <property type="protein sequence ID" value="PHH64810.1"/>
    <property type="molecule type" value="Genomic_DNA"/>
</dbReference>
<gene>
    <name evidence="3" type="ORF">CDD81_3876</name>
</gene>
<keyword evidence="4" id="KW-1185">Reference proteome</keyword>
<feature type="region of interest" description="Disordered" evidence="1">
    <location>
        <begin position="38"/>
        <end position="66"/>
    </location>
</feature>
<reference evidence="3 4" key="1">
    <citation type="submission" date="2017-06" db="EMBL/GenBank/DDBJ databases">
        <title>Ant-infecting Ophiocordyceps genomes reveal a high diversity of potential behavioral manipulation genes and a possible major role for enterotoxins.</title>
        <authorList>
            <person name="De Bekker C."/>
            <person name="Evans H.C."/>
            <person name="Brachmann A."/>
            <person name="Hughes D.P."/>
        </authorList>
    </citation>
    <scope>NUCLEOTIDE SEQUENCE [LARGE SCALE GENOMIC DNA]</scope>
    <source>
        <strain evidence="3 4">Map64</strain>
    </source>
</reference>
<feature type="chain" id="PRO_5012134973" description="Transmembrane protein" evidence="2">
    <location>
        <begin position="32"/>
        <end position="218"/>
    </location>
</feature>
<evidence type="ECO:0000256" key="2">
    <source>
        <dbReference type="SAM" id="SignalP"/>
    </source>
</evidence>
<evidence type="ECO:0000256" key="1">
    <source>
        <dbReference type="SAM" id="MobiDB-lite"/>
    </source>
</evidence>
<accession>A0A2C5YBH5</accession>
<evidence type="ECO:0000313" key="4">
    <source>
        <dbReference type="Proteomes" id="UP000226192"/>
    </source>
</evidence>
<dbReference type="AlphaFoldDB" id="A0A2C5YBH5"/>
<feature type="compositionally biased region" description="Basic and acidic residues" evidence="1">
    <location>
        <begin position="55"/>
        <end position="64"/>
    </location>
</feature>
<feature type="region of interest" description="Disordered" evidence="1">
    <location>
        <begin position="197"/>
        <end position="218"/>
    </location>
</feature>
<keyword evidence="2" id="KW-0732">Signal</keyword>
<name>A0A2C5YBH5_9HYPO</name>
<evidence type="ECO:0000313" key="3">
    <source>
        <dbReference type="EMBL" id="PHH64810.1"/>
    </source>
</evidence>
<feature type="region of interest" description="Disordered" evidence="1">
    <location>
        <begin position="100"/>
        <end position="138"/>
    </location>
</feature>
<feature type="compositionally biased region" description="Basic and acidic residues" evidence="1">
    <location>
        <begin position="100"/>
        <end position="113"/>
    </location>
</feature>
<protein>
    <recommendedName>
        <fullName evidence="5">Transmembrane protein</fullName>
    </recommendedName>
</protein>